<dbReference type="AlphaFoldDB" id="A0A9D4IWR5"/>
<reference evidence="1" key="1">
    <citation type="journal article" date="2019" name="bioRxiv">
        <title>The Genome of the Zebra Mussel, Dreissena polymorpha: A Resource for Invasive Species Research.</title>
        <authorList>
            <person name="McCartney M.A."/>
            <person name="Auch B."/>
            <person name="Kono T."/>
            <person name="Mallez S."/>
            <person name="Zhang Y."/>
            <person name="Obille A."/>
            <person name="Becker A."/>
            <person name="Abrahante J.E."/>
            <person name="Garbe J."/>
            <person name="Badalamenti J.P."/>
            <person name="Herman A."/>
            <person name="Mangelson H."/>
            <person name="Liachko I."/>
            <person name="Sullivan S."/>
            <person name="Sone E.D."/>
            <person name="Koren S."/>
            <person name="Silverstein K.A.T."/>
            <person name="Beckman K.B."/>
            <person name="Gohl D.M."/>
        </authorList>
    </citation>
    <scope>NUCLEOTIDE SEQUENCE</scope>
    <source>
        <strain evidence="1">Duluth1</strain>
        <tissue evidence="1">Whole animal</tissue>
    </source>
</reference>
<name>A0A9D4IWR5_DREPO</name>
<keyword evidence="2" id="KW-1185">Reference proteome</keyword>
<dbReference type="Proteomes" id="UP000828390">
    <property type="component" value="Unassembled WGS sequence"/>
</dbReference>
<proteinExistence type="predicted"/>
<reference evidence="1" key="2">
    <citation type="submission" date="2020-11" db="EMBL/GenBank/DDBJ databases">
        <authorList>
            <person name="McCartney M.A."/>
            <person name="Auch B."/>
            <person name="Kono T."/>
            <person name="Mallez S."/>
            <person name="Becker A."/>
            <person name="Gohl D.M."/>
            <person name="Silverstein K.A.T."/>
            <person name="Koren S."/>
            <person name="Bechman K.B."/>
            <person name="Herman A."/>
            <person name="Abrahante J.E."/>
            <person name="Garbe J."/>
        </authorList>
    </citation>
    <scope>NUCLEOTIDE SEQUENCE</scope>
    <source>
        <strain evidence="1">Duluth1</strain>
        <tissue evidence="1">Whole animal</tissue>
    </source>
</reference>
<dbReference type="EMBL" id="JAIWYP010000007">
    <property type="protein sequence ID" value="KAH3791136.1"/>
    <property type="molecule type" value="Genomic_DNA"/>
</dbReference>
<sequence length="61" mass="6682">MDCEPNAVSTSLLDQHRVIHFLYPSTGRCFVTLGVRTTDKFASSLAKEPTLPVHLLDTGHG</sequence>
<protein>
    <submittedName>
        <fullName evidence="1">Uncharacterized protein</fullName>
    </submittedName>
</protein>
<comment type="caution">
    <text evidence="1">The sequence shown here is derived from an EMBL/GenBank/DDBJ whole genome shotgun (WGS) entry which is preliminary data.</text>
</comment>
<gene>
    <name evidence="1" type="ORF">DPMN_144616</name>
</gene>
<evidence type="ECO:0000313" key="2">
    <source>
        <dbReference type="Proteomes" id="UP000828390"/>
    </source>
</evidence>
<accession>A0A9D4IWR5</accession>
<organism evidence="1 2">
    <name type="scientific">Dreissena polymorpha</name>
    <name type="common">Zebra mussel</name>
    <name type="synonym">Mytilus polymorpha</name>
    <dbReference type="NCBI Taxonomy" id="45954"/>
    <lineage>
        <taxon>Eukaryota</taxon>
        <taxon>Metazoa</taxon>
        <taxon>Spiralia</taxon>
        <taxon>Lophotrochozoa</taxon>
        <taxon>Mollusca</taxon>
        <taxon>Bivalvia</taxon>
        <taxon>Autobranchia</taxon>
        <taxon>Heteroconchia</taxon>
        <taxon>Euheterodonta</taxon>
        <taxon>Imparidentia</taxon>
        <taxon>Neoheterodontei</taxon>
        <taxon>Myida</taxon>
        <taxon>Dreissenoidea</taxon>
        <taxon>Dreissenidae</taxon>
        <taxon>Dreissena</taxon>
    </lineage>
</organism>
<evidence type="ECO:0000313" key="1">
    <source>
        <dbReference type="EMBL" id="KAH3791136.1"/>
    </source>
</evidence>